<evidence type="ECO:0000313" key="2">
    <source>
        <dbReference type="Proteomes" id="UP000323569"/>
    </source>
</evidence>
<dbReference type="Proteomes" id="UP000323569">
    <property type="component" value="Unassembled WGS sequence"/>
</dbReference>
<sequence>MIPNKLTEFSELDEVFSNEEKDLSRSGHYGKFYHNLESSAKCPRCHNLSELVEDGLIRSLYRCVDCGIFAKLTKKKRPDGLRQSIAQGELTTALEILEGAGHKDQDAIAALNLYRGGVSHE</sequence>
<dbReference type="RefSeq" id="WP_149979763.1">
    <property type="nucleotide sequence ID" value="NZ_BHVO01000140.1"/>
</dbReference>
<accession>A0A5A5RKJ9</accession>
<protein>
    <submittedName>
        <fullName evidence="1">Uncharacterized protein</fullName>
    </submittedName>
</protein>
<name>A0A5A5RKJ9_MICAE</name>
<comment type="caution">
    <text evidence="1">The sequence shown here is derived from an EMBL/GenBank/DDBJ whole genome shotgun (WGS) entry which is preliminary data.</text>
</comment>
<evidence type="ECO:0000313" key="1">
    <source>
        <dbReference type="EMBL" id="GCA72856.1"/>
    </source>
</evidence>
<organism evidence="1 2">
    <name type="scientific">Microcystis aeruginosa NIES-2519</name>
    <dbReference type="NCBI Taxonomy" id="2303981"/>
    <lineage>
        <taxon>Bacteria</taxon>
        <taxon>Bacillati</taxon>
        <taxon>Cyanobacteriota</taxon>
        <taxon>Cyanophyceae</taxon>
        <taxon>Oscillatoriophycideae</taxon>
        <taxon>Chroococcales</taxon>
        <taxon>Microcystaceae</taxon>
        <taxon>Microcystis</taxon>
    </lineage>
</organism>
<dbReference type="AlphaFoldDB" id="A0A5A5RKJ9"/>
<dbReference type="EMBL" id="BHVO01000140">
    <property type="protein sequence ID" value="GCA72856.1"/>
    <property type="molecule type" value="Genomic_DNA"/>
</dbReference>
<proteinExistence type="predicted"/>
<gene>
    <name evidence="1" type="ORF">MiYa_04411</name>
</gene>
<reference evidence="1 2" key="1">
    <citation type="submission" date="2018-09" db="EMBL/GenBank/DDBJ databases">
        <title>Evolutionary history of phycoerythrin pigmentation in the water bloom-forming cyanobacterium Microcystis aeruginosa.</title>
        <authorList>
            <person name="Tanabe Y."/>
            <person name="Tanabe Y."/>
            <person name="Yamaguchi H."/>
        </authorList>
    </citation>
    <scope>NUCLEOTIDE SEQUENCE [LARGE SCALE GENOMIC DNA]</scope>
    <source>
        <strain evidence="1 2">NIES-2519</strain>
    </source>
</reference>